<dbReference type="GO" id="GO:0005506">
    <property type="term" value="F:iron ion binding"/>
    <property type="evidence" value="ECO:0007669"/>
    <property type="project" value="InterPro"/>
</dbReference>
<dbReference type="GO" id="GO:0020037">
    <property type="term" value="F:heme binding"/>
    <property type="evidence" value="ECO:0007669"/>
    <property type="project" value="InterPro"/>
</dbReference>
<dbReference type="Pfam" id="PF00067">
    <property type="entry name" value="p450"/>
    <property type="match status" value="1"/>
</dbReference>
<sequence length="502" mass="57239">MDLISALFLLFILVSTFIYYYHTYSTYWSSKGIASFKPLPFVGNFKDVLLTKINSAVLMKELYSKTKAPGLGIYVFNKPSLLVRDPEWIKRILVKDFNHFADRIVAVDGDSDTLGSKNLFSIKNPDWKQMRVKLTPLFTSGKMKNMFHLMNDEGKALNEYLHKLADSSKPSGDARELSARYTTDVIATCAYGIKANCLNNPDAEFRSIGRKIFEISIRRVLELGSFFFFPKVVNILGLKFFAKEGTEFIRNTFNETIRIREESQTKRHDLVDILIDLKNAKTAPGEMKFDGDTLVAQAAVFFTAGFETSSSTMSYTLYELALNQDVQETLRAEIKQLVEESGINYESVNKMTYMDMVIAETLRKYPPLAFLDRKVANHSGGYRLPEPHNDVVLEPGMPIYIPMLGLQMDPEYFPDPEKFDPERFTEEAKRNRNPYTYFPFGTGPRNCIGERFGLLQTKLGLVHMLKDFSVHPCPDTPSKITFTPLSFLLVPKDAINLKFLKA</sequence>
<name>A0A6M2DKH9_XENCH</name>
<dbReference type="AlphaFoldDB" id="A0A6M2DKH9"/>
<evidence type="ECO:0000256" key="3">
    <source>
        <dbReference type="ARBA" id="ARBA00004406"/>
    </source>
</evidence>
<dbReference type="PANTHER" id="PTHR24292">
    <property type="entry name" value="CYTOCHROME P450"/>
    <property type="match status" value="1"/>
</dbReference>
<dbReference type="SUPFAM" id="SSF48264">
    <property type="entry name" value="Cytochrome P450"/>
    <property type="match status" value="1"/>
</dbReference>
<dbReference type="PRINTS" id="PR00463">
    <property type="entry name" value="EP450I"/>
</dbReference>
<protein>
    <submittedName>
        <fullName evidence="15">Putative cytochrome</fullName>
    </submittedName>
</protein>
<comment type="subcellular location">
    <subcellularLocation>
        <location evidence="3">Endoplasmic reticulum membrane</location>
        <topology evidence="3">Peripheral membrane protein</topology>
    </subcellularLocation>
    <subcellularLocation>
        <location evidence="2">Microsome membrane</location>
        <topology evidence="2">Peripheral membrane protein</topology>
    </subcellularLocation>
</comment>
<dbReference type="GO" id="GO:0005789">
    <property type="term" value="C:endoplasmic reticulum membrane"/>
    <property type="evidence" value="ECO:0007669"/>
    <property type="project" value="UniProtKB-SubCell"/>
</dbReference>
<dbReference type="PANTHER" id="PTHR24292:SF45">
    <property type="entry name" value="CYTOCHROME P450 6G1-RELATED"/>
    <property type="match status" value="1"/>
</dbReference>
<evidence type="ECO:0000256" key="7">
    <source>
        <dbReference type="ARBA" id="ARBA00022824"/>
    </source>
</evidence>
<dbReference type="InterPro" id="IPR001128">
    <property type="entry name" value="Cyt_P450"/>
</dbReference>
<evidence type="ECO:0000256" key="6">
    <source>
        <dbReference type="ARBA" id="ARBA00022723"/>
    </source>
</evidence>
<dbReference type="InterPro" id="IPR050476">
    <property type="entry name" value="Insect_CytP450_Detox"/>
</dbReference>
<dbReference type="InterPro" id="IPR017972">
    <property type="entry name" value="Cyt_P450_CS"/>
</dbReference>
<evidence type="ECO:0000256" key="8">
    <source>
        <dbReference type="ARBA" id="ARBA00022848"/>
    </source>
</evidence>
<evidence type="ECO:0000256" key="11">
    <source>
        <dbReference type="ARBA" id="ARBA00023033"/>
    </source>
</evidence>
<evidence type="ECO:0000256" key="5">
    <source>
        <dbReference type="ARBA" id="ARBA00022617"/>
    </source>
</evidence>
<dbReference type="FunFam" id="1.10.630.10:FF:000042">
    <property type="entry name" value="Cytochrome P450"/>
    <property type="match status" value="1"/>
</dbReference>
<proteinExistence type="inferred from homology"/>
<feature type="binding site" description="axial binding residue" evidence="13">
    <location>
        <position position="447"/>
    </location>
    <ligand>
        <name>heme</name>
        <dbReference type="ChEBI" id="CHEBI:30413"/>
    </ligand>
    <ligandPart>
        <name>Fe</name>
        <dbReference type="ChEBI" id="CHEBI:18248"/>
    </ligandPart>
</feature>
<evidence type="ECO:0000256" key="9">
    <source>
        <dbReference type="ARBA" id="ARBA00023002"/>
    </source>
</evidence>
<keyword evidence="9 14" id="KW-0560">Oxidoreductase</keyword>
<keyword evidence="12" id="KW-0472">Membrane</keyword>
<dbReference type="InterPro" id="IPR036396">
    <property type="entry name" value="Cyt_P450_sf"/>
</dbReference>
<dbReference type="PRINTS" id="PR00385">
    <property type="entry name" value="P450"/>
</dbReference>
<evidence type="ECO:0000313" key="15">
    <source>
        <dbReference type="EMBL" id="NOV46210.1"/>
    </source>
</evidence>
<evidence type="ECO:0000256" key="10">
    <source>
        <dbReference type="ARBA" id="ARBA00023004"/>
    </source>
</evidence>
<evidence type="ECO:0000256" key="2">
    <source>
        <dbReference type="ARBA" id="ARBA00004174"/>
    </source>
</evidence>
<comment type="cofactor">
    <cofactor evidence="1 13">
        <name>heme</name>
        <dbReference type="ChEBI" id="CHEBI:30413"/>
    </cofactor>
</comment>
<dbReference type="EMBL" id="GIIL01002484">
    <property type="protein sequence ID" value="NOV46210.1"/>
    <property type="molecule type" value="Transcribed_RNA"/>
</dbReference>
<keyword evidence="7" id="KW-0256">Endoplasmic reticulum</keyword>
<keyword evidence="8" id="KW-0492">Microsome</keyword>
<keyword evidence="11 14" id="KW-0503">Monooxygenase</keyword>
<dbReference type="InterPro" id="IPR002401">
    <property type="entry name" value="Cyt_P450_E_grp-I"/>
</dbReference>
<dbReference type="CDD" id="cd11056">
    <property type="entry name" value="CYP6-like"/>
    <property type="match status" value="1"/>
</dbReference>
<keyword evidence="5 13" id="KW-0349">Heme</keyword>
<dbReference type="GO" id="GO:0016705">
    <property type="term" value="F:oxidoreductase activity, acting on paired donors, with incorporation or reduction of molecular oxygen"/>
    <property type="evidence" value="ECO:0007669"/>
    <property type="project" value="InterPro"/>
</dbReference>
<comment type="similarity">
    <text evidence="4 14">Belongs to the cytochrome P450 family.</text>
</comment>
<dbReference type="Gene3D" id="1.10.630.10">
    <property type="entry name" value="Cytochrome P450"/>
    <property type="match status" value="1"/>
</dbReference>
<dbReference type="PROSITE" id="PS00086">
    <property type="entry name" value="CYTOCHROME_P450"/>
    <property type="match status" value="1"/>
</dbReference>
<accession>A0A6M2DKH9</accession>
<evidence type="ECO:0000256" key="14">
    <source>
        <dbReference type="RuleBase" id="RU000461"/>
    </source>
</evidence>
<reference evidence="15" key="1">
    <citation type="submission" date="2020-03" db="EMBL/GenBank/DDBJ databases">
        <title>Transcriptomic Profiling of the Digestive Tract of the Rat Flea, Xenopsylla cheopis, Following Blood Feeding and Infection with Yersinia pestis.</title>
        <authorList>
            <person name="Bland D.M."/>
            <person name="Martens C.A."/>
            <person name="Virtaneva K."/>
            <person name="Kanakabandi K."/>
            <person name="Long D."/>
            <person name="Rosenke R."/>
            <person name="Saturday G.A."/>
            <person name="Hoyt F.H."/>
            <person name="Bruno D.P."/>
            <person name="Ribeiro J.M.C."/>
            <person name="Hinnebusch J."/>
        </authorList>
    </citation>
    <scope>NUCLEOTIDE SEQUENCE</scope>
</reference>
<evidence type="ECO:0000256" key="1">
    <source>
        <dbReference type="ARBA" id="ARBA00001971"/>
    </source>
</evidence>
<keyword evidence="6 13" id="KW-0479">Metal-binding</keyword>
<evidence type="ECO:0000256" key="13">
    <source>
        <dbReference type="PIRSR" id="PIRSR602401-1"/>
    </source>
</evidence>
<keyword evidence="10 13" id="KW-0408">Iron</keyword>
<evidence type="ECO:0000256" key="4">
    <source>
        <dbReference type="ARBA" id="ARBA00010617"/>
    </source>
</evidence>
<organism evidence="15">
    <name type="scientific">Xenopsylla cheopis</name>
    <name type="common">Oriental rat flea</name>
    <name type="synonym">Pulex cheopis</name>
    <dbReference type="NCBI Taxonomy" id="163159"/>
    <lineage>
        <taxon>Eukaryota</taxon>
        <taxon>Metazoa</taxon>
        <taxon>Ecdysozoa</taxon>
        <taxon>Arthropoda</taxon>
        <taxon>Hexapoda</taxon>
        <taxon>Insecta</taxon>
        <taxon>Pterygota</taxon>
        <taxon>Neoptera</taxon>
        <taxon>Endopterygota</taxon>
        <taxon>Siphonaptera</taxon>
        <taxon>Pulicidae</taxon>
        <taxon>Xenopsyllinae</taxon>
        <taxon>Xenopsylla</taxon>
    </lineage>
</organism>
<evidence type="ECO:0000256" key="12">
    <source>
        <dbReference type="ARBA" id="ARBA00023136"/>
    </source>
</evidence>
<dbReference type="GO" id="GO:0004497">
    <property type="term" value="F:monooxygenase activity"/>
    <property type="evidence" value="ECO:0007669"/>
    <property type="project" value="UniProtKB-KW"/>
</dbReference>